<gene>
    <name evidence="1" type="ORF">R1sor_001528</name>
</gene>
<evidence type="ECO:0000313" key="2">
    <source>
        <dbReference type="Proteomes" id="UP001633002"/>
    </source>
</evidence>
<evidence type="ECO:0000313" key="1">
    <source>
        <dbReference type="EMBL" id="KAL3683506.1"/>
    </source>
</evidence>
<reference evidence="1 2" key="1">
    <citation type="submission" date="2024-09" db="EMBL/GenBank/DDBJ databases">
        <title>Chromosome-scale assembly of Riccia sorocarpa.</title>
        <authorList>
            <person name="Paukszto L."/>
        </authorList>
    </citation>
    <scope>NUCLEOTIDE SEQUENCE [LARGE SCALE GENOMIC DNA]</scope>
    <source>
        <strain evidence="1">LP-2024</strain>
        <tissue evidence="1">Aerial parts of the thallus</tissue>
    </source>
</reference>
<keyword evidence="2" id="KW-1185">Reference proteome</keyword>
<proteinExistence type="predicted"/>
<accession>A0ABD3GY54</accession>
<comment type="caution">
    <text evidence="1">The sequence shown here is derived from an EMBL/GenBank/DDBJ whole genome shotgun (WGS) entry which is preliminary data.</text>
</comment>
<name>A0ABD3GY54_9MARC</name>
<dbReference type="EMBL" id="JBJQOH010000006">
    <property type="protein sequence ID" value="KAL3683506.1"/>
    <property type="molecule type" value="Genomic_DNA"/>
</dbReference>
<sequence length="160" mass="18058">MPRPPRSKYPIDSKYYHEMRRPGFVHTVRLPEDFLQTYDELKHALRPHTSHADVISHYAPDDLGEVVEDSDPEAVDLTGSSVGNVCPDSQVPEDEDSAMRVYQDATNGFWSKAKRNHGTPDVTGSLYHTSLCSGMGHIGFESMCLELGLHVPRRAHFFDF</sequence>
<organism evidence="1 2">
    <name type="scientific">Riccia sorocarpa</name>
    <dbReference type="NCBI Taxonomy" id="122646"/>
    <lineage>
        <taxon>Eukaryota</taxon>
        <taxon>Viridiplantae</taxon>
        <taxon>Streptophyta</taxon>
        <taxon>Embryophyta</taxon>
        <taxon>Marchantiophyta</taxon>
        <taxon>Marchantiopsida</taxon>
        <taxon>Marchantiidae</taxon>
        <taxon>Marchantiales</taxon>
        <taxon>Ricciaceae</taxon>
        <taxon>Riccia</taxon>
    </lineage>
</organism>
<dbReference type="Proteomes" id="UP001633002">
    <property type="component" value="Unassembled WGS sequence"/>
</dbReference>
<dbReference type="AlphaFoldDB" id="A0ABD3GY54"/>
<protein>
    <submittedName>
        <fullName evidence="1">Uncharacterized protein</fullName>
    </submittedName>
</protein>